<evidence type="ECO:0000313" key="1">
    <source>
        <dbReference type="EMBL" id="GAF77718.1"/>
    </source>
</evidence>
<name>X0S9J5_9ZZZZ</name>
<proteinExistence type="predicted"/>
<dbReference type="AlphaFoldDB" id="X0S9J5"/>
<accession>X0S9J5</accession>
<dbReference type="EMBL" id="BARS01008364">
    <property type="protein sequence ID" value="GAF77718.1"/>
    <property type="molecule type" value="Genomic_DNA"/>
</dbReference>
<reference evidence="1" key="1">
    <citation type="journal article" date="2014" name="Front. Microbiol.">
        <title>High frequency of phylogenetically diverse reductive dehalogenase-homologous genes in deep subseafloor sedimentary metagenomes.</title>
        <authorList>
            <person name="Kawai M."/>
            <person name="Futagami T."/>
            <person name="Toyoda A."/>
            <person name="Takaki Y."/>
            <person name="Nishi S."/>
            <person name="Hori S."/>
            <person name="Arai W."/>
            <person name="Tsubouchi T."/>
            <person name="Morono Y."/>
            <person name="Uchiyama I."/>
            <person name="Ito T."/>
            <person name="Fujiyama A."/>
            <person name="Inagaki F."/>
            <person name="Takami H."/>
        </authorList>
    </citation>
    <scope>NUCLEOTIDE SEQUENCE</scope>
    <source>
        <strain evidence="1">Expedition CK06-06</strain>
    </source>
</reference>
<sequence length="129" mass="14723">MKKSKNVWRYLFKLPVNTYNNDDPYYELKPLPCSDQKKVVIFAGKNDARPSDLGFVYVYLELSKELSAQNTFANLQRLLNLIYLETGLPTRYDAVQLNGAKDVKSVLKYFGSSKHNDSKSYSGTAPENN</sequence>
<feature type="non-terminal residue" evidence="1">
    <location>
        <position position="129"/>
    </location>
</feature>
<gene>
    <name evidence="1" type="ORF">S01H1_15960</name>
</gene>
<protein>
    <submittedName>
        <fullName evidence="1">Uncharacterized protein</fullName>
    </submittedName>
</protein>
<organism evidence="1">
    <name type="scientific">marine sediment metagenome</name>
    <dbReference type="NCBI Taxonomy" id="412755"/>
    <lineage>
        <taxon>unclassified sequences</taxon>
        <taxon>metagenomes</taxon>
        <taxon>ecological metagenomes</taxon>
    </lineage>
</organism>
<comment type="caution">
    <text evidence="1">The sequence shown here is derived from an EMBL/GenBank/DDBJ whole genome shotgun (WGS) entry which is preliminary data.</text>
</comment>